<sequence length="131" mass="15443">MSENEPLRNEKLTPVQLNAIYLERIGKEQRHQRLHTEFSINPHKRLHVLTDKPMSRKPTELIEEDSAFIEAFHKARLEPTKKYSTPLTESQEIGWVSDPLIPSHCQDQRFNFHRASTDVTRHTESALRKYN</sequence>
<dbReference type="PANTHER" id="PTHR33865:SF3">
    <property type="entry name" value="PROTEIN FAM183B"/>
    <property type="match status" value="1"/>
</dbReference>
<proteinExistence type="inferred from homology"/>
<evidence type="ECO:0000256" key="4">
    <source>
        <dbReference type="ARBA" id="ARBA00023212"/>
    </source>
</evidence>
<evidence type="ECO:0000256" key="5">
    <source>
        <dbReference type="ARBA" id="ARBA00023273"/>
    </source>
</evidence>
<evidence type="ECO:0000256" key="3">
    <source>
        <dbReference type="ARBA" id="ARBA00022490"/>
    </source>
</evidence>
<dbReference type="Pfam" id="PF14886">
    <property type="entry name" value="FAM183"/>
    <property type="match status" value="1"/>
</dbReference>
<comment type="subcellular location">
    <subcellularLocation>
        <location evidence="1">Cell projection</location>
        <location evidence="1">Cilium</location>
    </subcellularLocation>
    <subcellularLocation>
        <location evidence="2">Cytoplasm</location>
        <location evidence="2">Cytoskeleton</location>
    </subcellularLocation>
</comment>
<dbReference type="Proteomes" id="UP001153269">
    <property type="component" value="Unassembled WGS sequence"/>
</dbReference>
<comment type="similarity">
    <text evidence="6">Belongs to the CFAP144 family.</text>
</comment>
<accession>A0A9N7UV94</accession>
<dbReference type="AlphaFoldDB" id="A0A9N7UV94"/>
<dbReference type="EMBL" id="CADEAL010002035">
    <property type="protein sequence ID" value="CAB1437497.1"/>
    <property type="molecule type" value="Genomic_DNA"/>
</dbReference>
<organism evidence="7 8">
    <name type="scientific">Pleuronectes platessa</name>
    <name type="common">European plaice</name>
    <dbReference type="NCBI Taxonomy" id="8262"/>
    <lineage>
        <taxon>Eukaryota</taxon>
        <taxon>Metazoa</taxon>
        <taxon>Chordata</taxon>
        <taxon>Craniata</taxon>
        <taxon>Vertebrata</taxon>
        <taxon>Euteleostomi</taxon>
        <taxon>Actinopterygii</taxon>
        <taxon>Neopterygii</taxon>
        <taxon>Teleostei</taxon>
        <taxon>Neoteleostei</taxon>
        <taxon>Acanthomorphata</taxon>
        <taxon>Carangaria</taxon>
        <taxon>Pleuronectiformes</taxon>
        <taxon>Pleuronectoidei</taxon>
        <taxon>Pleuronectidae</taxon>
        <taxon>Pleuronectes</taxon>
    </lineage>
</organism>
<keyword evidence="3" id="KW-0963">Cytoplasm</keyword>
<evidence type="ECO:0000313" key="7">
    <source>
        <dbReference type="EMBL" id="CAB1437497.1"/>
    </source>
</evidence>
<evidence type="ECO:0000256" key="1">
    <source>
        <dbReference type="ARBA" id="ARBA00004138"/>
    </source>
</evidence>
<keyword evidence="8" id="KW-1185">Reference proteome</keyword>
<keyword evidence="5" id="KW-0966">Cell projection</keyword>
<dbReference type="GO" id="GO:0097546">
    <property type="term" value="C:ciliary base"/>
    <property type="evidence" value="ECO:0007669"/>
    <property type="project" value="TreeGrafter"/>
</dbReference>
<gene>
    <name evidence="7" type="ORF">PLEPLA_LOCUS25466</name>
</gene>
<keyword evidence="4" id="KW-0206">Cytoskeleton</keyword>
<reference evidence="7" key="1">
    <citation type="submission" date="2020-03" db="EMBL/GenBank/DDBJ databases">
        <authorList>
            <person name="Weist P."/>
        </authorList>
    </citation>
    <scope>NUCLEOTIDE SEQUENCE</scope>
</reference>
<evidence type="ECO:0000256" key="6">
    <source>
        <dbReference type="ARBA" id="ARBA00034777"/>
    </source>
</evidence>
<protein>
    <recommendedName>
        <fullName evidence="9">Family with sequence similarity 183 member A</fullName>
    </recommendedName>
</protein>
<dbReference type="PANTHER" id="PTHR33865">
    <property type="entry name" value="PROTEIN FAM183B"/>
    <property type="match status" value="1"/>
</dbReference>
<dbReference type="InterPro" id="IPR029214">
    <property type="entry name" value="CFAP144"/>
</dbReference>
<evidence type="ECO:0008006" key="9">
    <source>
        <dbReference type="Google" id="ProtNLM"/>
    </source>
</evidence>
<name>A0A9N7UV94_PLEPL</name>
<evidence type="ECO:0000256" key="2">
    <source>
        <dbReference type="ARBA" id="ARBA00004245"/>
    </source>
</evidence>
<comment type="caution">
    <text evidence="7">The sequence shown here is derived from an EMBL/GenBank/DDBJ whole genome shotgun (WGS) entry which is preliminary data.</text>
</comment>
<evidence type="ECO:0000313" key="8">
    <source>
        <dbReference type="Proteomes" id="UP001153269"/>
    </source>
</evidence>
<dbReference type="GO" id="GO:0005856">
    <property type="term" value="C:cytoskeleton"/>
    <property type="evidence" value="ECO:0007669"/>
    <property type="project" value="UniProtKB-SubCell"/>
</dbReference>